<dbReference type="PANTHER" id="PTHR15192:SF8">
    <property type="entry name" value="FAD_NAD(P)-BINDING DOMAIN-CONTAINING PROTEIN"/>
    <property type="match status" value="1"/>
</dbReference>
<protein>
    <submittedName>
        <fullName evidence="2">Pyr_redox_2 domain-containing protein</fullName>
    </submittedName>
</protein>
<dbReference type="InterPro" id="IPR029731">
    <property type="entry name" value="OSGIN1/2"/>
</dbReference>
<dbReference type="PANTHER" id="PTHR15192">
    <property type="entry name" value="PROTEIN CBG05349"/>
    <property type="match status" value="1"/>
</dbReference>
<proteinExistence type="predicted"/>
<organism evidence="1 2">
    <name type="scientific">Parastrongyloides trichosuri</name>
    <name type="common">Possum-specific nematode worm</name>
    <dbReference type="NCBI Taxonomy" id="131310"/>
    <lineage>
        <taxon>Eukaryota</taxon>
        <taxon>Metazoa</taxon>
        <taxon>Ecdysozoa</taxon>
        <taxon>Nematoda</taxon>
        <taxon>Chromadorea</taxon>
        <taxon>Rhabditida</taxon>
        <taxon>Tylenchina</taxon>
        <taxon>Panagrolaimomorpha</taxon>
        <taxon>Strongyloidoidea</taxon>
        <taxon>Strongyloididae</taxon>
        <taxon>Parastrongyloides</taxon>
    </lineage>
</organism>
<sequence>MDLCENISTITTNSPVSETWEGYSDELGHYFMCEFASCSVPKFENEFYYDTEVVIIGNGPAAISLSAFLSGVELYYDGIIPHPNQELHERLLNGKNETNLLYEDIDWFAQEFESLIKAGTTPEASFYDTLNHISNNKENYLKVKINKDVYIPHMVIGSGEIGGSWNTYDDQMISLSVSSGMELPGYSIKEFLNSDRNDLRLPAILIREYFQKYVHKMNLAKNFVTNTKVIGIEKLCDISSKTQFWSVTCQKDNLTYTVSCKKVVLAIGKNVVQKLDLKGTYDEDKILYELRDLKSKIRAMQKRETCSTKNFLTSSNNALCLFCTKKINLNLVKVVVIGDGYGAADVVSYCLSMGIQTIHIIKRDKLQMKNHKLSSVSDSMYPEYSSIYRLMMGRIQNPNYIKYLGATVSEIYDDNVVIKTSKGDVCENYTFIVPCIGKKVDNTLQLENFHISNTYRNRHDPTIFGIGSLIGDHYVRECVGGALAVARMILKKTYTTTPESIVTIRDSVQKKIFLFDYANW</sequence>
<accession>A0A0N5A466</accession>
<dbReference type="Proteomes" id="UP000038045">
    <property type="component" value="Unplaced"/>
</dbReference>
<evidence type="ECO:0000313" key="2">
    <source>
        <dbReference type="WBParaSite" id="PTRK_0001641600.1"/>
    </source>
</evidence>
<dbReference type="WBParaSite" id="PTRK_0001641600.1">
    <property type="protein sequence ID" value="PTRK_0001641600.1"/>
    <property type="gene ID" value="PTRK_0001641600"/>
</dbReference>
<dbReference type="Gene3D" id="3.50.50.60">
    <property type="entry name" value="FAD/NAD(P)-binding domain"/>
    <property type="match status" value="1"/>
</dbReference>
<keyword evidence="1" id="KW-1185">Reference proteome</keyword>
<evidence type="ECO:0000313" key="1">
    <source>
        <dbReference type="Proteomes" id="UP000038045"/>
    </source>
</evidence>
<dbReference type="InterPro" id="IPR036188">
    <property type="entry name" value="FAD/NAD-bd_sf"/>
</dbReference>
<name>A0A0N5A466_PARTI</name>
<reference evidence="2" key="1">
    <citation type="submission" date="2017-02" db="UniProtKB">
        <authorList>
            <consortium name="WormBaseParasite"/>
        </authorList>
    </citation>
    <scope>IDENTIFICATION</scope>
</reference>
<dbReference type="SUPFAM" id="SSF51905">
    <property type="entry name" value="FAD/NAD(P)-binding domain"/>
    <property type="match status" value="1"/>
</dbReference>
<dbReference type="STRING" id="131310.A0A0N5A466"/>
<dbReference type="AlphaFoldDB" id="A0A0N5A466"/>